<comment type="caution">
    <text evidence="1">The sequence shown here is derived from an EMBL/GenBank/DDBJ whole genome shotgun (WGS) entry which is preliminary data.</text>
</comment>
<dbReference type="EMBL" id="RBVM01000001">
    <property type="protein sequence ID" value="RKO38252.1"/>
    <property type="molecule type" value="Genomic_DNA"/>
</dbReference>
<gene>
    <name evidence="1" type="ORF">D8K17_05095</name>
    <name evidence="2" type="ORF">D8K17_08065</name>
</gene>
<dbReference type="AlphaFoldDB" id="A0A8B3EV30"/>
<evidence type="ECO:0000313" key="1">
    <source>
        <dbReference type="EMBL" id="RKO37715.1"/>
    </source>
</evidence>
<name>A0A8B3EV30_LACLL</name>
<evidence type="ECO:0000313" key="2">
    <source>
        <dbReference type="EMBL" id="RKO38252.1"/>
    </source>
</evidence>
<sequence>MMSDKRQGWLAELKAGDLVIIEYPRSSSTVKKVDKITPTGRINIESYVFNQNGLAMGWDYSAPRLAQYSTEAHQKIKDYRKRNVLALELRNKNFKSLPLEKLVKIKEIIEGSGDE</sequence>
<dbReference type="EMBL" id="RBVM01000001">
    <property type="protein sequence ID" value="RKO37715.1"/>
    <property type="molecule type" value="Genomic_DNA"/>
</dbReference>
<reference evidence="1" key="1">
    <citation type="submission" date="2018-10" db="EMBL/GenBank/DDBJ databases">
        <title>Chromosomal inversion in Lactococcus lactis subsp. lactis bv. diacetylactis S50.</title>
        <authorList>
            <person name="Kojic M."/>
            <person name="Jovcic B."/>
        </authorList>
    </citation>
    <scope>NUCLEOTIDE SEQUENCE</scope>
    <source>
        <strain evidence="1">S50</strain>
    </source>
</reference>
<organism evidence="1">
    <name type="scientific">Lactococcus lactis subsp. lactis bv. diacetylactis</name>
    <dbReference type="NCBI Taxonomy" id="44688"/>
    <lineage>
        <taxon>Bacteria</taxon>
        <taxon>Bacillati</taxon>
        <taxon>Bacillota</taxon>
        <taxon>Bacilli</taxon>
        <taxon>Lactobacillales</taxon>
        <taxon>Streptococcaceae</taxon>
        <taxon>Lactococcus</taxon>
    </lineage>
</organism>
<evidence type="ECO:0008006" key="3">
    <source>
        <dbReference type="Google" id="ProtNLM"/>
    </source>
</evidence>
<proteinExistence type="predicted"/>
<protein>
    <recommendedName>
        <fullName evidence="3">Phage protein</fullName>
    </recommendedName>
</protein>
<accession>A0A8B3EV30</accession>